<gene>
    <name evidence="1" type="ORF">NCTC1935_00190</name>
</gene>
<accession>A0A449G7J8</accession>
<dbReference type="RefSeq" id="WP_137354343.1">
    <property type="nucleotide sequence ID" value="NZ_CAACYE020000001.1"/>
</dbReference>
<name>A0A449G7J8_NOCFR</name>
<reference evidence="1" key="1">
    <citation type="submission" date="2019-02" db="EMBL/GenBank/DDBJ databases">
        <authorList>
            <consortium name="Pathogen Informatics"/>
        </authorList>
    </citation>
    <scope>NUCLEOTIDE SEQUENCE</scope>
    <source>
        <strain evidence="1">3012STDY6733949</strain>
    </source>
</reference>
<protein>
    <recommendedName>
        <fullName evidence="2">Major tail protein</fullName>
    </recommendedName>
</protein>
<proteinExistence type="predicted"/>
<organism evidence="1">
    <name type="scientific">Nocardia farcinica</name>
    <dbReference type="NCBI Taxonomy" id="37329"/>
    <lineage>
        <taxon>Bacteria</taxon>
        <taxon>Bacillati</taxon>
        <taxon>Actinomycetota</taxon>
        <taxon>Actinomycetes</taxon>
        <taxon>Mycobacteriales</taxon>
        <taxon>Nocardiaceae</taxon>
        <taxon>Nocardia</taxon>
    </lineage>
</organism>
<dbReference type="EMBL" id="CAACYE010000005">
    <property type="protein sequence ID" value="VFA81610.1"/>
    <property type="molecule type" value="Genomic_DNA"/>
</dbReference>
<sequence>MALDPDNVKIWEYARVFVSFAVDRPALPASIDADYGTDWEEVGILSGDDGITEDRASSEGKHFGWGIGLIKVGDKNFELTRKFWVLEDNATTQKIVNPGSTATKILMPKPVYAWLGFETDSDLGDKERLTTTRRAKLKVPANNRTESDPTKWEVNVLLFANGLGEVFDRQAGVPTPTP</sequence>
<evidence type="ECO:0000313" key="1">
    <source>
        <dbReference type="EMBL" id="VFA81610.1"/>
    </source>
</evidence>
<evidence type="ECO:0008006" key="2">
    <source>
        <dbReference type="Google" id="ProtNLM"/>
    </source>
</evidence>
<dbReference type="AlphaFoldDB" id="A0A449G7J8"/>